<evidence type="ECO:0000259" key="2">
    <source>
        <dbReference type="Pfam" id="PF07331"/>
    </source>
</evidence>
<dbReference type="STRING" id="1429043.X474_22995"/>
<reference evidence="3 4" key="1">
    <citation type="submission" date="2013-11" db="EMBL/GenBank/DDBJ databases">
        <title>Metagenomic analysis of a methanogenic consortium involved in long chain n-alkane degradation.</title>
        <authorList>
            <person name="Davidova I.A."/>
            <person name="Callaghan A.V."/>
            <person name="Wawrik B."/>
            <person name="Pruitt S."/>
            <person name="Marks C."/>
            <person name="Duncan K.E."/>
            <person name="Suflita J.M."/>
        </authorList>
    </citation>
    <scope>NUCLEOTIDE SEQUENCE [LARGE SCALE GENOMIC DNA]</scope>
    <source>
        <strain evidence="3 4">SPR</strain>
    </source>
</reference>
<keyword evidence="1" id="KW-0472">Membrane</keyword>
<organism evidence="3 4">
    <name type="scientific">Dethiosulfatarculus sandiegensis</name>
    <dbReference type="NCBI Taxonomy" id="1429043"/>
    <lineage>
        <taxon>Bacteria</taxon>
        <taxon>Pseudomonadati</taxon>
        <taxon>Thermodesulfobacteriota</taxon>
        <taxon>Desulfarculia</taxon>
        <taxon>Desulfarculales</taxon>
        <taxon>Desulfarculaceae</taxon>
        <taxon>Dethiosulfatarculus</taxon>
    </lineage>
</organism>
<dbReference type="Pfam" id="PF07331">
    <property type="entry name" value="TctB"/>
    <property type="match status" value="1"/>
</dbReference>
<protein>
    <recommendedName>
        <fullName evidence="2">DUF1468 domain-containing protein</fullName>
    </recommendedName>
</protein>
<feature type="transmembrane region" description="Helical" evidence="1">
    <location>
        <begin position="12"/>
        <end position="32"/>
    </location>
</feature>
<dbReference type="RefSeq" id="WP_044351679.1">
    <property type="nucleotide sequence ID" value="NZ_AZAC01000045.1"/>
</dbReference>
<dbReference type="AlphaFoldDB" id="A0A0D2J0K9"/>
<feature type="domain" description="DUF1468" evidence="2">
    <location>
        <begin position="21"/>
        <end position="154"/>
    </location>
</feature>
<comment type="caution">
    <text evidence="3">The sequence shown here is derived from an EMBL/GenBank/DDBJ whole genome shotgun (WGS) entry which is preliminary data.</text>
</comment>
<dbReference type="InterPro" id="IPR009936">
    <property type="entry name" value="DUF1468"/>
</dbReference>
<dbReference type="Proteomes" id="UP000032233">
    <property type="component" value="Unassembled WGS sequence"/>
</dbReference>
<evidence type="ECO:0000313" key="3">
    <source>
        <dbReference type="EMBL" id="KIX11784.1"/>
    </source>
</evidence>
<dbReference type="EMBL" id="AZAC01000045">
    <property type="protein sequence ID" value="KIX11784.1"/>
    <property type="molecule type" value="Genomic_DNA"/>
</dbReference>
<accession>A0A0D2J0K9</accession>
<proteinExistence type="predicted"/>
<feature type="transmembrane region" description="Helical" evidence="1">
    <location>
        <begin position="89"/>
        <end position="122"/>
    </location>
</feature>
<evidence type="ECO:0000313" key="4">
    <source>
        <dbReference type="Proteomes" id="UP000032233"/>
    </source>
</evidence>
<keyword evidence="1" id="KW-0812">Transmembrane</keyword>
<gene>
    <name evidence="3" type="ORF">X474_22995</name>
</gene>
<keyword evidence="1" id="KW-1133">Transmembrane helix</keyword>
<sequence length="165" mass="18227">MANAEESKSRTHDLCAAGIGALAVILLISVPWQVDTSGPDPFYKGPLIFPLIVLCMMIASSLPAFYRLAKPPKGATWHLDGGGIPYKTIVVLCMLIAYLWGMVLIGLEVSSVMFLMGALYYLGQRTPLKLFVLPLVVMGVMYVMFVYFLDIYFPTPLVMDWIGVE</sequence>
<keyword evidence="4" id="KW-1185">Reference proteome</keyword>
<feature type="transmembrane region" description="Helical" evidence="1">
    <location>
        <begin position="128"/>
        <end position="149"/>
    </location>
</feature>
<name>A0A0D2J0K9_9BACT</name>
<dbReference type="InParanoid" id="A0A0D2J0K9"/>
<feature type="transmembrane region" description="Helical" evidence="1">
    <location>
        <begin position="47"/>
        <end position="68"/>
    </location>
</feature>
<evidence type="ECO:0000256" key="1">
    <source>
        <dbReference type="SAM" id="Phobius"/>
    </source>
</evidence>